<feature type="non-terminal residue" evidence="6">
    <location>
        <position position="1"/>
    </location>
</feature>
<evidence type="ECO:0000256" key="2">
    <source>
        <dbReference type="ARBA" id="ARBA00022801"/>
    </source>
</evidence>
<dbReference type="InterPro" id="IPR051093">
    <property type="entry name" value="Neuroligin/BSAL"/>
</dbReference>
<dbReference type="GO" id="GO:0016787">
    <property type="term" value="F:hydrolase activity"/>
    <property type="evidence" value="ECO:0007669"/>
    <property type="project" value="UniProtKB-KW"/>
</dbReference>
<reference evidence="6" key="1">
    <citation type="submission" date="2025-08" db="UniProtKB">
        <authorList>
            <consortium name="RefSeq"/>
        </authorList>
    </citation>
    <scope>IDENTIFICATION</scope>
</reference>
<sequence>LNIWVPQGSSVSTDLPVMVWIYGGAFTSGSSMGYVMDANIYNGQKIAEKGNVIVVTVGYRVGTLGFLSTGDSGLPGNYGLWDQQAAITWVHRNIRSFGGDPDNITIFGESAGGASVSLQTLTPHNKGLIKRAISQSGVALCSWAVNRNPRKVAEEVALKVNCPIDHNMAACLKAMDPAQLTMAGVFDQTSSPD</sequence>
<feature type="domain" description="Carboxylesterase type B" evidence="4">
    <location>
        <begin position="1"/>
        <end position="184"/>
    </location>
</feature>
<dbReference type="GeneID" id="103376407"/>
<dbReference type="PANTHER" id="PTHR43903">
    <property type="entry name" value="NEUROLIGIN"/>
    <property type="match status" value="1"/>
</dbReference>
<dbReference type="SUPFAM" id="SSF53474">
    <property type="entry name" value="alpha/beta-Hydrolases"/>
    <property type="match status" value="1"/>
</dbReference>
<dbReference type="AlphaFoldDB" id="A0A9Y4NXM8"/>
<dbReference type="RefSeq" id="XP_008304984.1">
    <property type="nucleotide sequence ID" value="XM_008306762.1"/>
</dbReference>
<name>A0A9Y4NXM8_9TELE</name>
<protein>
    <recommendedName>
        <fullName evidence="3">Carboxylic ester hydrolase</fullName>
        <ecNumber evidence="3">3.1.1.-</ecNumber>
    </recommendedName>
</protein>
<dbReference type="Proteomes" id="UP000694891">
    <property type="component" value="Unplaced"/>
</dbReference>
<dbReference type="InterPro" id="IPR002018">
    <property type="entry name" value="CarbesteraseB"/>
</dbReference>
<dbReference type="InterPro" id="IPR019826">
    <property type="entry name" value="Carboxylesterase_B_AS"/>
</dbReference>
<keyword evidence="2 3" id="KW-0378">Hydrolase</keyword>
<comment type="similarity">
    <text evidence="1 3">Belongs to the type-B carboxylesterase/lipase family.</text>
</comment>
<evidence type="ECO:0000313" key="6">
    <source>
        <dbReference type="RefSeq" id="XP_008304984.1"/>
    </source>
</evidence>
<dbReference type="InterPro" id="IPR029058">
    <property type="entry name" value="AB_hydrolase_fold"/>
</dbReference>
<evidence type="ECO:0000256" key="3">
    <source>
        <dbReference type="RuleBase" id="RU361235"/>
    </source>
</evidence>
<dbReference type="PROSITE" id="PS00122">
    <property type="entry name" value="CARBOXYLESTERASE_B_1"/>
    <property type="match status" value="1"/>
</dbReference>
<proteinExistence type="inferred from homology"/>
<keyword evidence="5" id="KW-1185">Reference proteome</keyword>
<evidence type="ECO:0000256" key="1">
    <source>
        <dbReference type="ARBA" id="ARBA00005964"/>
    </source>
</evidence>
<dbReference type="Pfam" id="PF00135">
    <property type="entry name" value="COesterase"/>
    <property type="match status" value="1"/>
</dbReference>
<evidence type="ECO:0000259" key="4">
    <source>
        <dbReference type="Pfam" id="PF00135"/>
    </source>
</evidence>
<gene>
    <name evidence="6" type="primary">LOC103376407</name>
</gene>
<organism evidence="5 6">
    <name type="scientific">Stegastes partitus</name>
    <name type="common">bicolor damselfish</name>
    <dbReference type="NCBI Taxonomy" id="144197"/>
    <lineage>
        <taxon>Eukaryota</taxon>
        <taxon>Metazoa</taxon>
        <taxon>Chordata</taxon>
        <taxon>Craniata</taxon>
        <taxon>Vertebrata</taxon>
        <taxon>Euteleostomi</taxon>
        <taxon>Actinopterygii</taxon>
        <taxon>Neopterygii</taxon>
        <taxon>Teleostei</taxon>
        <taxon>Neoteleostei</taxon>
        <taxon>Acanthomorphata</taxon>
        <taxon>Ovalentaria</taxon>
        <taxon>Pomacentridae</taxon>
        <taxon>Stegastes</taxon>
    </lineage>
</organism>
<dbReference type="EC" id="3.1.1.-" evidence="3"/>
<accession>A0A9Y4NXM8</accession>
<dbReference type="Gene3D" id="3.40.50.1820">
    <property type="entry name" value="alpha/beta hydrolase"/>
    <property type="match status" value="1"/>
</dbReference>
<feature type="non-terminal residue" evidence="6">
    <location>
        <position position="193"/>
    </location>
</feature>
<evidence type="ECO:0000313" key="5">
    <source>
        <dbReference type="Proteomes" id="UP000694891"/>
    </source>
</evidence>